<comment type="subcellular location">
    <subcellularLocation>
        <location evidence="13">Cytoplasm</location>
    </subcellularLocation>
</comment>
<keyword evidence="4 13" id="KW-0479">Metal-binding</keyword>
<evidence type="ECO:0000256" key="9">
    <source>
        <dbReference type="ARBA" id="ARBA00022917"/>
    </source>
</evidence>
<dbReference type="GO" id="GO:0005829">
    <property type="term" value="C:cytosol"/>
    <property type="evidence" value="ECO:0007669"/>
    <property type="project" value="TreeGrafter"/>
</dbReference>
<reference evidence="15 16" key="1">
    <citation type="submission" date="2018-08" db="EMBL/GenBank/DDBJ databases">
        <title>Sequencing the genomes of 1000 actinobacteria strains.</title>
        <authorList>
            <person name="Klenk H.-P."/>
        </authorList>
    </citation>
    <scope>NUCLEOTIDE SEQUENCE [LARGE SCALE GENOMIC DNA]</scope>
    <source>
        <strain evidence="15 16">DSM 44099</strain>
    </source>
</reference>
<dbReference type="InterPro" id="IPR023033">
    <property type="entry name" value="Ala_tRNA_ligase_euk/bac"/>
</dbReference>
<evidence type="ECO:0000256" key="5">
    <source>
        <dbReference type="ARBA" id="ARBA00022741"/>
    </source>
</evidence>
<evidence type="ECO:0000313" key="16">
    <source>
        <dbReference type="Proteomes" id="UP000256913"/>
    </source>
</evidence>
<dbReference type="CDD" id="cd00673">
    <property type="entry name" value="AlaRS_core"/>
    <property type="match status" value="1"/>
</dbReference>
<evidence type="ECO:0000256" key="6">
    <source>
        <dbReference type="ARBA" id="ARBA00022833"/>
    </source>
</evidence>
<dbReference type="Proteomes" id="UP000256913">
    <property type="component" value="Unassembled WGS sequence"/>
</dbReference>
<evidence type="ECO:0000256" key="13">
    <source>
        <dbReference type="HAMAP-Rule" id="MF_00036"/>
    </source>
</evidence>
<feature type="binding site" evidence="13">
    <location>
        <position position="582"/>
    </location>
    <ligand>
        <name>Zn(2+)</name>
        <dbReference type="ChEBI" id="CHEBI:29105"/>
    </ligand>
</feature>
<dbReference type="GO" id="GO:0006419">
    <property type="term" value="P:alanyl-tRNA aminoacylation"/>
    <property type="evidence" value="ECO:0007669"/>
    <property type="project" value="UniProtKB-UniRule"/>
</dbReference>
<dbReference type="InterPro" id="IPR050058">
    <property type="entry name" value="Ala-tRNA_ligase"/>
</dbReference>
<comment type="catalytic activity">
    <reaction evidence="12 13">
        <text>tRNA(Ala) + L-alanine + ATP = L-alanyl-tRNA(Ala) + AMP + diphosphate</text>
        <dbReference type="Rhea" id="RHEA:12540"/>
        <dbReference type="Rhea" id="RHEA-COMP:9657"/>
        <dbReference type="Rhea" id="RHEA-COMP:9923"/>
        <dbReference type="ChEBI" id="CHEBI:30616"/>
        <dbReference type="ChEBI" id="CHEBI:33019"/>
        <dbReference type="ChEBI" id="CHEBI:57972"/>
        <dbReference type="ChEBI" id="CHEBI:78442"/>
        <dbReference type="ChEBI" id="CHEBI:78497"/>
        <dbReference type="ChEBI" id="CHEBI:456215"/>
        <dbReference type="EC" id="6.1.1.7"/>
    </reaction>
</comment>
<evidence type="ECO:0000256" key="10">
    <source>
        <dbReference type="ARBA" id="ARBA00023146"/>
    </source>
</evidence>
<keyword evidence="16" id="KW-1185">Reference proteome</keyword>
<gene>
    <name evidence="13" type="primary">alaS</name>
    <name evidence="15" type="ORF">DFJ67_4750</name>
</gene>
<dbReference type="GO" id="GO:0005524">
    <property type="term" value="F:ATP binding"/>
    <property type="evidence" value="ECO:0007669"/>
    <property type="project" value="UniProtKB-UniRule"/>
</dbReference>
<dbReference type="Gene3D" id="6.10.250.550">
    <property type="match status" value="1"/>
</dbReference>
<comment type="cofactor">
    <cofactor evidence="13">
        <name>Zn(2+)</name>
        <dbReference type="ChEBI" id="CHEBI:29105"/>
    </cofactor>
    <text evidence="13">Binds 1 zinc ion per subunit.</text>
</comment>
<dbReference type="PANTHER" id="PTHR11777">
    <property type="entry name" value="ALANYL-TRNA SYNTHETASE"/>
    <property type="match status" value="1"/>
</dbReference>
<comment type="domain">
    <text evidence="13">Consists of three domains; the N-terminal catalytic domain, the editing domain and the C-terminal C-Ala domain. The editing domain removes incorrectly charged amino acids, while the C-Ala domain, along with tRNA(Ala), serves as a bridge to cooperatively bring together the editing and aminoacylation centers thus stimulating deacylation of misacylated tRNAs.</text>
</comment>
<dbReference type="InterPro" id="IPR018165">
    <property type="entry name" value="Ala-tRNA-synth_IIc_core"/>
</dbReference>
<dbReference type="EC" id="6.1.1.7" evidence="13"/>
<keyword evidence="8 13" id="KW-0694">RNA-binding</keyword>
<dbReference type="InterPro" id="IPR012947">
    <property type="entry name" value="tRNA_SAD"/>
</dbReference>
<dbReference type="Pfam" id="PF01411">
    <property type="entry name" value="tRNA-synt_2c"/>
    <property type="match status" value="1"/>
</dbReference>
<keyword evidence="5 13" id="KW-0547">Nucleotide-binding</keyword>
<keyword evidence="9 13" id="KW-0648">Protein biosynthesis</keyword>
<evidence type="ECO:0000256" key="11">
    <source>
        <dbReference type="ARBA" id="ARBA00024779"/>
    </source>
</evidence>
<keyword evidence="13" id="KW-0963">Cytoplasm</keyword>
<dbReference type="Gene3D" id="3.30.980.10">
    <property type="entry name" value="Threonyl-trna Synthetase, Chain A, domain 2"/>
    <property type="match status" value="1"/>
</dbReference>
<feature type="binding site" evidence="13">
    <location>
        <position position="688"/>
    </location>
    <ligand>
        <name>Zn(2+)</name>
        <dbReference type="ChEBI" id="CHEBI:29105"/>
    </ligand>
</feature>
<dbReference type="Pfam" id="PF07973">
    <property type="entry name" value="tRNA_SAD"/>
    <property type="match status" value="1"/>
</dbReference>
<dbReference type="FunFam" id="3.10.310.40:FF:000001">
    <property type="entry name" value="Alanine--tRNA ligase"/>
    <property type="match status" value="1"/>
</dbReference>
<dbReference type="PANTHER" id="PTHR11777:SF9">
    <property type="entry name" value="ALANINE--TRNA LIGASE, CYTOPLASMIC"/>
    <property type="match status" value="1"/>
</dbReference>
<evidence type="ECO:0000256" key="3">
    <source>
        <dbReference type="ARBA" id="ARBA00022598"/>
    </source>
</evidence>
<evidence type="ECO:0000256" key="8">
    <source>
        <dbReference type="ARBA" id="ARBA00022884"/>
    </source>
</evidence>
<dbReference type="Gene3D" id="3.30.930.10">
    <property type="entry name" value="Bira Bifunctional Protein, Domain 2"/>
    <property type="match status" value="1"/>
</dbReference>
<evidence type="ECO:0000256" key="7">
    <source>
        <dbReference type="ARBA" id="ARBA00022840"/>
    </source>
</evidence>
<evidence type="ECO:0000256" key="12">
    <source>
        <dbReference type="ARBA" id="ARBA00048300"/>
    </source>
</evidence>
<dbReference type="GO" id="GO:0000049">
    <property type="term" value="F:tRNA binding"/>
    <property type="evidence" value="ECO:0007669"/>
    <property type="project" value="UniProtKB-KW"/>
</dbReference>
<evidence type="ECO:0000313" key="15">
    <source>
        <dbReference type="EMBL" id="REF98732.1"/>
    </source>
</evidence>
<keyword evidence="10 13" id="KW-0030">Aminoacyl-tRNA synthetase</keyword>
<keyword evidence="3 13" id="KW-0436">Ligase</keyword>
<dbReference type="Gene3D" id="2.40.30.130">
    <property type="match status" value="1"/>
</dbReference>
<dbReference type="InterPro" id="IPR009000">
    <property type="entry name" value="Transl_B-barrel_sf"/>
</dbReference>
<evidence type="ECO:0000256" key="4">
    <source>
        <dbReference type="ARBA" id="ARBA00022723"/>
    </source>
</evidence>
<comment type="similarity">
    <text evidence="1 13">Belongs to the class-II aminoacyl-tRNA synthetase family.</text>
</comment>
<evidence type="ECO:0000256" key="1">
    <source>
        <dbReference type="ARBA" id="ARBA00008226"/>
    </source>
</evidence>
<feature type="binding site" evidence="13">
    <location>
        <position position="586"/>
    </location>
    <ligand>
        <name>Zn(2+)</name>
        <dbReference type="ChEBI" id="CHEBI:29105"/>
    </ligand>
</feature>
<dbReference type="NCBIfam" id="TIGR00344">
    <property type="entry name" value="alaS"/>
    <property type="match status" value="1"/>
</dbReference>
<dbReference type="RefSeq" id="WP_116069979.1">
    <property type="nucleotide sequence ID" value="NZ_BONB01000138.1"/>
</dbReference>
<feature type="binding site" evidence="13">
    <location>
        <position position="684"/>
    </location>
    <ligand>
        <name>Zn(2+)</name>
        <dbReference type="ChEBI" id="CHEBI:29105"/>
    </ligand>
</feature>
<dbReference type="OrthoDB" id="9803884at2"/>
<dbReference type="GO" id="GO:0002161">
    <property type="term" value="F:aminoacyl-tRNA deacylase activity"/>
    <property type="evidence" value="ECO:0007669"/>
    <property type="project" value="TreeGrafter"/>
</dbReference>
<dbReference type="PROSITE" id="PS50860">
    <property type="entry name" value="AA_TRNA_LIGASE_II_ALA"/>
    <property type="match status" value="1"/>
</dbReference>
<dbReference type="InterPro" id="IPR018164">
    <property type="entry name" value="Ala-tRNA-synth_IIc_N"/>
</dbReference>
<dbReference type="InterPro" id="IPR045864">
    <property type="entry name" value="aa-tRNA-synth_II/BPL/LPL"/>
</dbReference>
<dbReference type="FunFam" id="3.30.980.10:FF:000004">
    <property type="entry name" value="Alanine--tRNA ligase, cytoplasmic"/>
    <property type="match status" value="1"/>
</dbReference>
<dbReference type="GO" id="GO:0004813">
    <property type="term" value="F:alanine-tRNA ligase activity"/>
    <property type="evidence" value="ECO:0007669"/>
    <property type="project" value="UniProtKB-UniRule"/>
</dbReference>
<dbReference type="PRINTS" id="PR00980">
    <property type="entry name" value="TRNASYNTHALA"/>
</dbReference>
<evidence type="ECO:0000259" key="14">
    <source>
        <dbReference type="PROSITE" id="PS50860"/>
    </source>
</evidence>
<dbReference type="EMBL" id="QUMQ01000001">
    <property type="protein sequence ID" value="REF98732.1"/>
    <property type="molecule type" value="Genomic_DNA"/>
</dbReference>
<proteinExistence type="inferred from homology"/>
<dbReference type="HAMAP" id="MF_00036_B">
    <property type="entry name" value="Ala_tRNA_synth_B"/>
    <property type="match status" value="1"/>
</dbReference>
<protein>
    <recommendedName>
        <fullName evidence="13">Alanine--tRNA ligase</fullName>
        <ecNumber evidence="13">6.1.1.7</ecNumber>
    </recommendedName>
    <alternativeName>
        <fullName evidence="13">Alanyl-tRNA synthetase</fullName>
        <shortName evidence="13">AlaRS</shortName>
    </alternativeName>
</protein>
<dbReference type="SMART" id="SM00863">
    <property type="entry name" value="tRNA_SAD"/>
    <property type="match status" value="1"/>
</dbReference>
<dbReference type="InterPro" id="IPR002318">
    <property type="entry name" value="Ala-tRNA-lgiase_IIc"/>
</dbReference>
<accession>A0A3D9ZQH6</accession>
<keyword evidence="7 13" id="KW-0067">ATP-binding</keyword>
<dbReference type="SUPFAM" id="SSF50447">
    <property type="entry name" value="Translation proteins"/>
    <property type="match status" value="1"/>
</dbReference>
<dbReference type="AlphaFoldDB" id="A0A3D9ZQH6"/>
<dbReference type="SUPFAM" id="SSF55186">
    <property type="entry name" value="ThrRS/AlaRS common domain"/>
    <property type="match status" value="1"/>
</dbReference>
<dbReference type="Gene3D" id="3.30.54.20">
    <property type="match status" value="1"/>
</dbReference>
<dbReference type="SUPFAM" id="SSF101353">
    <property type="entry name" value="Putative anticodon-binding domain of alanyl-tRNA synthetase (AlaRS)"/>
    <property type="match status" value="1"/>
</dbReference>
<keyword evidence="6 13" id="KW-0862">Zinc</keyword>
<dbReference type="InterPro" id="IPR018163">
    <property type="entry name" value="Thr/Ala-tRNA-synth_IIc_edit"/>
</dbReference>
<evidence type="ECO:0000256" key="2">
    <source>
        <dbReference type="ARBA" id="ARBA00022555"/>
    </source>
</evidence>
<comment type="caution">
    <text evidence="15">The sequence shown here is derived from an EMBL/GenBank/DDBJ whole genome shotgun (WGS) entry which is preliminary data.</text>
</comment>
<sequence>MKTAEIKRRFLAHFEANGHAVVPSAPLPAIDDPNLLFINAGMVQFVPYFLGQRTPPWQRATSVQKCIRTPDIEEVGKTSRHGTFFQMNGNFSFGDYFKAGAIPLAFELVTKPVSEGGFGLDPERIWATVYLDDDEAIEIWKQTGIPSERLVRRGKKDNYWSMGIPGPAGPCSELYYDRGPAYGPEGGPEVDEDRFLEFWNLVFMQYEITNVKNKETFDVVGELPAKNIDTGMGLERMASLLQGVDNLYEIDEVKPILDRAAELTGKRYGAGTSSHVAAESHPDDVRLRVIADHVRTALMLIGDGVTPSNEGRGYVLRRIMRRAIRSMRLLGWQERSLPELLPVARDCMAPSYPELASDFGRIADYAYAEEEAFLSTLRAGTTILDTAVAETKQAGGTTLSGDQAFQLHDTYGFPIDLTLEIAAEQGLSVDADGFRRLMTEQRTRAKADAQARKTGHVDLSAYRAVLDAGGPVEFTGYAEVSRESRVRAVLDTGGAALEAAGEGDTIELVLDATPFYAEGGGQQPDMGLVTVGGGQVEVFDVQSPVPGLVIHRARVVRGEVRVGEAGFAEIDITRRKAISRSHTATHLVHQTMRNFLGESATQAGSLNAPGRLRFDFNTPAAVPPSVLTDVEQQINEVLLGDLEVHAFITSQDEARRLGAMALFGEKYGDEVRVVEVGDYARELCGGTHVARSGQLGLVKILSEASIGSGVRRVEALVGIDAFQHLAREHLLVARLAELYRVPGEQVAERVAQTISQLRDAEKELEKLRGQLVLGGAAALAAGAVDIRGVAFVGTEAPEGAAGNDVRTLAQEIRGKIDPARAAIVAVTARSGGKASLVVAANAAAKARGLSAGDLVKGALSGRGGGNADLAQGGGVPASEAANLLAAVEKAIDGA</sequence>
<keyword evidence="2 13" id="KW-0820">tRNA-binding</keyword>
<dbReference type="Gene3D" id="3.10.310.40">
    <property type="match status" value="1"/>
</dbReference>
<dbReference type="InterPro" id="IPR018162">
    <property type="entry name" value="Ala-tRNA-ligase_IIc_anticod-bd"/>
</dbReference>
<comment type="function">
    <text evidence="11 13">Catalyzes the attachment of alanine to tRNA(Ala) in a two-step reaction: alanine is first activated by ATP to form Ala-AMP and then transferred to the acceptor end of tRNA(Ala). Also edits incorrectly charged Ser-tRNA(Ala) and Gly-tRNA(Ala) via its editing domain.</text>
</comment>
<dbReference type="SUPFAM" id="SSF55681">
    <property type="entry name" value="Class II aaRS and biotin synthetases"/>
    <property type="match status" value="1"/>
</dbReference>
<organism evidence="15 16">
    <name type="scientific">Asanoa ferruginea</name>
    <dbReference type="NCBI Taxonomy" id="53367"/>
    <lineage>
        <taxon>Bacteria</taxon>
        <taxon>Bacillati</taxon>
        <taxon>Actinomycetota</taxon>
        <taxon>Actinomycetes</taxon>
        <taxon>Micromonosporales</taxon>
        <taxon>Micromonosporaceae</taxon>
        <taxon>Asanoa</taxon>
    </lineage>
</organism>
<name>A0A3D9ZQH6_9ACTN</name>
<dbReference type="FunFam" id="3.30.54.20:FF:000001">
    <property type="entry name" value="Alanine--tRNA ligase"/>
    <property type="match status" value="1"/>
</dbReference>
<dbReference type="FunFam" id="3.30.930.10:FF:000004">
    <property type="entry name" value="Alanine--tRNA ligase"/>
    <property type="match status" value="1"/>
</dbReference>
<feature type="domain" description="Alanyl-transfer RNA synthetases family profile" evidence="14">
    <location>
        <begin position="1"/>
        <end position="727"/>
    </location>
</feature>
<dbReference type="GO" id="GO:0008270">
    <property type="term" value="F:zinc ion binding"/>
    <property type="evidence" value="ECO:0007669"/>
    <property type="project" value="UniProtKB-UniRule"/>
</dbReference>